<evidence type="ECO:0000256" key="3">
    <source>
        <dbReference type="ARBA" id="ARBA00022692"/>
    </source>
</evidence>
<dbReference type="GO" id="GO:0022857">
    <property type="term" value="F:transmembrane transporter activity"/>
    <property type="evidence" value="ECO:0007669"/>
    <property type="project" value="InterPro"/>
</dbReference>
<dbReference type="InterPro" id="IPR051204">
    <property type="entry name" value="ABC_transp_perm/SBD"/>
</dbReference>
<dbReference type="CDD" id="cd06261">
    <property type="entry name" value="TM_PBP2"/>
    <property type="match status" value="1"/>
</dbReference>
<comment type="caution">
    <text evidence="10">The sequence shown here is derived from an EMBL/GenBank/DDBJ whole genome shotgun (WGS) entry which is preliminary data.</text>
</comment>
<keyword evidence="3 8" id="KW-0812">Transmembrane</keyword>
<evidence type="ECO:0000256" key="5">
    <source>
        <dbReference type="ARBA" id="ARBA00023136"/>
    </source>
</evidence>
<dbReference type="InterPro" id="IPR007210">
    <property type="entry name" value="ABC_Gly_betaine_transp_sub-bd"/>
</dbReference>
<dbReference type="CDD" id="cd13610">
    <property type="entry name" value="PBP2_ChoS"/>
    <property type="match status" value="1"/>
</dbReference>
<dbReference type="Pfam" id="PF00528">
    <property type="entry name" value="BPD_transp_1"/>
    <property type="match status" value="1"/>
</dbReference>
<evidence type="ECO:0000259" key="9">
    <source>
        <dbReference type="PROSITE" id="PS50928"/>
    </source>
</evidence>
<dbReference type="InterPro" id="IPR035906">
    <property type="entry name" value="MetI-like_sf"/>
</dbReference>
<feature type="transmembrane region" description="Helical" evidence="8">
    <location>
        <begin position="211"/>
        <end position="230"/>
    </location>
</feature>
<dbReference type="SUPFAM" id="SSF161098">
    <property type="entry name" value="MetI-like"/>
    <property type="match status" value="1"/>
</dbReference>
<dbReference type="FunFam" id="1.10.3720.10:FF:000001">
    <property type="entry name" value="Glycine betaine ABC transporter, permease"/>
    <property type="match status" value="1"/>
</dbReference>
<comment type="similarity">
    <text evidence="6">In the C-terminal section; belongs to the OsmX family.</text>
</comment>
<sequence length="509" mass="56514">MLVGFVDTLLNRKESLLQALGQHLEISFWALLISVLIAVPLAIWVRKYKKIAAFFLQITGILQTIPSLALLGLLIPFVGIGKVPAVIALVVYALLPIFQNTYVGLTEIDPSVEEAADAMGMSLPRKLFRVELPIAMPVIISGIRTSMVMIIGTATLAALIGAGGLGSFILLGIDRNNTDLILIGAISAALLAIITSFLIDFLQKMAGKHALILLSCLAILVGGTSGYHAITQLNEKVVIAGKLGAEPEILINMYRDLIHVQDPRMSVELQPNFGKTSFLFNALKSNQINIYPEFTGTVLETLTHSKTTPSNPWQIYQLAKQQLATDNQMTYLKPMKYNNTYGIAVRTQFAKRYHLKTIGDLQSIQGKLKAGMSLEFMDRPDGLKAIKRQYHVNFPVKGMEPELRYRAIHEGKVNVIDCYSTDSELRQYHLTVLKDDKRVFPTYQGAPLMKTSFAKRHPGVVHALNRLADHITEKQIQQMNYEVNIKKKSPASVAHHYLNQHHMLKGAPK</sequence>
<evidence type="ECO:0000256" key="1">
    <source>
        <dbReference type="ARBA" id="ARBA00004141"/>
    </source>
</evidence>
<dbReference type="STRING" id="1423739.FC85_GL002067"/>
<dbReference type="Gene3D" id="3.40.190.10">
    <property type="entry name" value="Periplasmic binding protein-like II"/>
    <property type="match status" value="1"/>
</dbReference>
<evidence type="ECO:0000256" key="4">
    <source>
        <dbReference type="ARBA" id="ARBA00022989"/>
    </source>
</evidence>
<evidence type="ECO:0000256" key="7">
    <source>
        <dbReference type="ARBA" id="ARBA00035652"/>
    </source>
</evidence>
<comment type="similarity">
    <text evidence="8">Belongs to the binding-protein-dependent transport system permease family.</text>
</comment>
<evidence type="ECO:0000256" key="8">
    <source>
        <dbReference type="RuleBase" id="RU363032"/>
    </source>
</evidence>
<evidence type="ECO:0000313" key="11">
    <source>
        <dbReference type="Proteomes" id="UP000052013"/>
    </source>
</evidence>
<dbReference type="InterPro" id="IPR058089">
    <property type="entry name" value="EgtUBC_SBD"/>
</dbReference>
<feature type="transmembrane region" description="Helical" evidence="8">
    <location>
        <begin position="149"/>
        <end position="173"/>
    </location>
</feature>
<feature type="transmembrane region" description="Helical" evidence="8">
    <location>
        <begin position="85"/>
        <end position="105"/>
    </location>
</feature>
<dbReference type="Gene3D" id="3.40.190.120">
    <property type="entry name" value="Osmoprotection protein (prox), domain 2"/>
    <property type="match status" value="1"/>
</dbReference>
<dbReference type="PANTHER" id="PTHR30177">
    <property type="entry name" value="GLYCINE BETAINE/L-PROLINE TRANSPORT SYSTEM PERMEASE PROTEIN PROW"/>
    <property type="match status" value="1"/>
</dbReference>
<proteinExistence type="inferred from homology"/>
<dbReference type="PROSITE" id="PS50928">
    <property type="entry name" value="ABC_TM1"/>
    <property type="match status" value="1"/>
</dbReference>
<dbReference type="GO" id="GO:0043190">
    <property type="term" value="C:ATP-binding cassette (ABC) transporter complex"/>
    <property type="evidence" value="ECO:0007669"/>
    <property type="project" value="InterPro"/>
</dbReference>
<dbReference type="PATRIC" id="fig|1423739.3.peg.2154"/>
<comment type="similarity">
    <text evidence="7">In the N-terminal section; belongs to the binding-protein-dependent transport system permease family.</text>
</comment>
<organism evidence="10 11">
    <name type="scientific">Lentilactobacillus diolivorans DSM 14421</name>
    <dbReference type="NCBI Taxonomy" id="1423739"/>
    <lineage>
        <taxon>Bacteria</taxon>
        <taxon>Bacillati</taxon>
        <taxon>Bacillota</taxon>
        <taxon>Bacilli</taxon>
        <taxon>Lactobacillales</taxon>
        <taxon>Lactobacillaceae</taxon>
        <taxon>Lentilactobacillus</taxon>
    </lineage>
</organism>
<feature type="transmembrane region" description="Helical" evidence="8">
    <location>
        <begin position="26"/>
        <end position="45"/>
    </location>
</feature>
<dbReference type="Gene3D" id="1.10.3720.10">
    <property type="entry name" value="MetI-like"/>
    <property type="match status" value="1"/>
</dbReference>
<evidence type="ECO:0000313" key="10">
    <source>
        <dbReference type="EMBL" id="KRL62271.1"/>
    </source>
</evidence>
<dbReference type="EMBL" id="AZEY01000109">
    <property type="protein sequence ID" value="KRL62271.1"/>
    <property type="molecule type" value="Genomic_DNA"/>
</dbReference>
<feature type="transmembrane region" description="Helical" evidence="8">
    <location>
        <begin position="52"/>
        <end position="79"/>
    </location>
</feature>
<dbReference type="InterPro" id="IPR000515">
    <property type="entry name" value="MetI-like"/>
</dbReference>
<dbReference type="Pfam" id="PF04069">
    <property type="entry name" value="OpuAC"/>
    <property type="match status" value="1"/>
</dbReference>
<dbReference type="GO" id="GO:0031460">
    <property type="term" value="P:glycine betaine transport"/>
    <property type="evidence" value="ECO:0007669"/>
    <property type="project" value="TreeGrafter"/>
</dbReference>
<keyword evidence="4 8" id="KW-1133">Transmembrane helix</keyword>
<accession>A0A0R1RZ79</accession>
<dbReference type="RefSeq" id="WP_057866344.1">
    <property type="nucleotide sequence ID" value="NZ_AZEY01000109.1"/>
</dbReference>
<keyword evidence="2 8" id="KW-0813">Transport</keyword>
<dbReference type="SUPFAM" id="SSF53850">
    <property type="entry name" value="Periplasmic binding protein-like II"/>
    <property type="match status" value="1"/>
</dbReference>
<feature type="transmembrane region" description="Helical" evidence="8">
    <location>
        <begin position="180"/>
        <end position="199"/>
    </location>
</feature>
<keyword evidence="5 8" id="KW-0472">Membrane</keyword>
<reference evidence="10 11" key="1">
    <citation type="journal article" date="2015" name="Genome Announc.">
        <title>Expanding the biotechnology potential of lactobacilli through comparative genomics of 213 strains and associated genera.</title>
        <authorList>
            <person name="Sun Z."/>
            <person name="Harris H.M."/>
            <person name="McCann A."/>
            <person name="Guo C."/>
            <person name="Argimon S."/>
            <person name="Zhang W."/>
            <person name="Yang X."/>
            <person name="Jeffery I.B."/>
            <person name="Cooney J.C."/>
            <person name="Kagawa T.F."/>
            <person name="Liu W."/>
            <person name="Song Y."/>
            <person name="Salvetti E."/>
            <person name="Wrobel A."/>
            <person name="Rasinkangas P."/>
            <person name="Parkhill J."/>
            <person name="Rea M.C."/>
            <person name="O'Sullivan O."/>
            <person name="Ritari J."/>
            <person name="Douillard F.P."/>
            <person name="Paul Ross R."/>
            <person name="Yang R."/>
            <person name="Briner A.E."/>
            <person name="Felis G.E."/>
            <person name="de Vos W.M."/>
            <person name="Barrangou R."/>
            <person name="Klaenhammer T.R."/>
            <person name="Caufield P.W."/>
            <person name="Cui Y."/>
            <person name="Zhang H."/>
            <person name="O'Toole P.W."/>
        </authorList>
    </citation>
    <scope>NUCLEOTIDE SEQUENCE [LARGE SCALE GENOMIC DNA]</scope>
    <source>
        <strain evidence="10 11">DSM 14421</strain>
    </source>
</reference>
<feature type="domain" description="ABC transmembrane type-1" evidence="9">
    <location>
        <begin position="20"/>
        <end position="203"/>
    </location>
</feature>
<dbReference type="AlphaFoldDB" id="A0A0R1RZ79"/>
<name>A0A0R1RZ79_9LACO</name>
<evidence type="ECO:0000256" key="2">
    <source>
        <dbReference type="ARBA" id="ARBA00022448"/>
    </source>
</evidence>
<protein>
    <submittedName>
        <fullName evidence="10">ABC transporter, substrate-binding protein, QAT family</fullName>
    </submittedName>
</protein>
<comment type="subcellular location">
    <subcellularLocation>
        <location evidence="8">Cell membrane</location>
        <topology evidence="8">Multi-pass membrane protein</topology>
    </subcellularLocation>
    <subcellularLocation>
        <location evidence="1">Membrane</location>
        <topology evidence="1">Multi-pass membrane protein</topology>
    </subcellularLocation>
</comment>
<dbReference type="PANTHER" id="PTHR30177:SF4">
    <property type="entry name" value="OSMOPROTECTANT IMPORT PERMEASE PROTEIN OSMW"/>
    <property type="match status" value="1"/>
</dbReference>
<dbReference type="Proteomes" id="UP000052013">
    <property type="component" value="Unassembled WGS sequence"/>
</dbReference>
<evidence type="ECO:0000256" key="6">
    <source>
        <dbReference type="ARBA" id="ARBA00035642"/>
    </source>
</evidence>
<gene>
    <name evidence="10" type="ORF">FC85_GL002067</name>
</gene>